<dbReference type="EMBL" id="JBHUEM010000011">
    <property type="protein sequence ID" value="MFD1736757.1"/>
    <property type="molecule type" value="Genomic_DNA"/>
</dbReference>
<comment type="caution">
    <text evidence="2">The sequence shown here is derived from an EMBL/GenBank/DDBJ whole genome shotgun (WGS) entry which is preliminary data.</text>
</comment>
<keyword evidence="3" id="KW-1185">Reference proteome</keyword>
<dbReference type="Pfam" id="PF14070">
    <property type="entry name" value="YjfB_motility"/>
    <property type="match status" value="1"/>
</dbReference>
<protein>
    <submittedName>
        <fullName evidence="2">YjfB family protein</fullName>
    </submittedName>
</protein>
<gene>
    <name evidence="2" type="ORF">ACFSCX_09275</name>
</gene>
<feature type="region of interest" description="Disordered" evidence="1">
    <location>
        <begin position="39"/>
        <end position="61"/>
    </location>
</feature>
<evidence type="ECO:0000256" key="1">
    <source>
        <dbReference type="SAM" id="MobiDB-lite"/>
    </source>
</evidence>
<reference evidence="3" key="1">
    <citation type="journal article" date="2019" name="Int. J. Syst. Evol. Microbiol.">
        <title>The Global Catalogue of Microorganisms (GCM) 10K type strain sequencing project: providing services to taxonomists for standard genome sequencing and annotation.</title>
        <authorList>
            <consortium name="The Broad Institute Genomics Platform"/>
            <consortium name="The Broad Institute Genome Sequencing Center for Infectious Disease"/>
            <person name="Wu L."/>
            <person name="Ma J."/>
        </authorList>
    </citation>
    <scope>NUCLEOTIDE SEQUENCE [LARGE SCALE GENOMIC DNA]</scope>
    <source>
        <strain evidence="3">CCUG 49339</strain>
    </source>
</reference>
<evidence type="ECO:0000313" key="2">
    <source>
        <dbReference type="EMBL" id="MFD1736757.1"/>
    </source>
</evidence>
<dbReference type="RefSeq" id="WP_377927925.1">
    <property type="nucleotide sequence ID" value="NZ_JBHUEM010000011.1"/>
</dbReference>
<sequence length="61" mass="6388">MDIAALSVMMSQANAKQSTDLSLLKVAMESAEQTGDNLTKMLEGSSPAPHPTLGKSIDLRG</sequence>
<evidence type="ECO:0000313" key="3">
    <source>
        <dbReference type="Proteomes" id="UP001597214"/>
    </source>
</evidence>
<name>A0ABW4LP42_9BACI</name>
<dbReference type="Proteomes" id="UP001597214">
    <property type="component" value="Unassembled WGS sequence"/>
</dbReference>
<dbReference type="InterPro" id="IPR025906">
    <property type="entry name" value="YjfB_motility"/>
</dbReference>
<proteinExistence type="predicted"/>
<accession>A0ABW4LP42</accession>
<organism evidence="2 3">
    <name type="scientific">Bacillus salitolerans</name>
    <dbReference type="NCBI Taxonomy" id="1437434"/>
    <lineage>
        <taxon>Bacteria</taxon>
        <taxon>Bacillati</taxon>
        <taxon>Bacillota</taxon>
        <taxon>Bacilli</taxon>
        <taxon>Bacillales</taxon>
        <taxon>Bacillaceae</taxon>
        <taxon>Bacillus</taxon>
    </lineage>
</organism>